<evidence type="ECO:0000313" key="2">
    <source>
        <dbReference type="Proteomes" id="UP001596161"/>
    </source>
</evidence>
<sequence length="130" mass="15113">MEKYITVKDGDETGATTVKEYRMACHEQKKPCVIITQFPDHADISCDNWLSTDDSIITVENRMTLEDQFQQLQKKYPETEIEFSTSEIRASNISNPIPLWYHFKPVPLQTANILAEKIYDIYQNALPYGY</sequence>
<proteinExistence type="predicted"/>
<protein>
    <submittedName>
        <fullName evidence="1">Uncharacterized protein</fullName>
    </submittedName>
</protein>
<comment type="caution">
    <text evidence="1">The sequence shown here is derived from an EMBL/GenBank/DDBJ whole genome shotgun (WGS) entry which is preliminary data.</text>
</comment>
<name>A0ABW0EFY8_9BACT</name>
<organism evidence="1 2">
    <name type="scientific">Adhaeribacter terreus</name>
    <dbReference type="NCBI Taxonomy" id="529703"/>
    <lineage>
        <taxon>Bacteria</taxon>
        <taxon>Pseudomonadati</taxon>
        <taxon>Bacteroidota</taxon>
        <taxon>Cytophagia</taxon>
        <taxon>Cytophagales</taxon>
        <taxon>Hymenobacteraceae</taxon>
        <taxon>Adhaeribacter</taxon>
    </lineage>
</organism>
<dbReference type="Proteomes" id="UP001596161">
    <property type="component" value="Unassembled WGS sequence"/>
</dbReference>
<evidence type="ECO:0000313" key="1">
    <source>
        <dbReference type="EMBL" id="MFC5272163.1"/>
    </source>
</evidence>
<reference evidence="2" key="1">
    <citation type="journal article" date="2019" name="Int. J. Syst. Evol. Microbiol.">
        <title>The Global Catalogue of Microorganisms (GCM) 10K type strain sequencing project: providing services to taxonomists for standard genome sequencing and annotation.</title>
        <authorList>
            <consortium name="The Broad Institute Genomics Platform"/>
            <consortium name="The Broad Institute Genome Sequencing Center for Infectious Disease"/>
            <person name="Wu L."/>
            <person name="Ma J."/>
        </authorList>
    </citation>
    <scope>NUCLEOTIDE SEQUENCE [LARGE SCALE GENOMIC DNA]</scope>
    <source>
        <strain evidence="2">KACC 12602</strain>
    </source>
</reference>
<gene>
    <name evidence="1" type="ORF">ACFPIB_16230</name>
</gene>
<dbReference type="RefSeq" id="WP_378018520.1">
    <property type="nucleotide sequence ID" value="NZ_JBHSKT010000012.1"/>
</dbReference>
<keyword evidence="2" id="KW-1185">Reference proteome</keyword>
<accession>A0ABW0EFY8</accession>
<dbReference type="EMBL" id="JBHSKT010000012">
    <property type="protein sequence ID" value="MFC5272163.1"/>
    <property type="molecule type" value="Genomic_DNA"/>
</dbReference>